<dbReference type="InterPro" id="IPR038969">
    <property type="entry name" value="FEN"/>
</dbReference>
<dbReference type="InterPro" id="IPR020046">
    <property type="entry name" value="5-3_exonucl_a-hlix_arch_N"/>
</dbReference>
<dbReference type="Gene3D" id="3.40.50.1010">
    <property type="entry name" value="5'-nuclease"/>
    <property type="match status" value="1"/>
</dbReference>
<dbReference type="SUPFAM" id="SSF88723">
    <property type="entry name" value="PIN domain-like"/>
    <property type="match status" value="1"/>
</dbReference>
<protein>
    <recommendedName>
        <fullName evidence="6">5'-3' exonuclease</fullName>
    </recommendedName>
</protein>
<dbReference type="EMBL" id="CP045851">
    <property type="protein sequence ID" value="QGG96582.1"/>
    <property type="molecule type" value="Genomic_DNA"/>
</dbReference>
<dbReference type="InterPro" id="IPR008918">
    <property type="entry name" value="HhH2"/>
</dbReference>
<dbReference type="PANTHER" id="PTHR42646">
    <property type="entry name" value="FLAP ENDONUCLEASE XNI"/>
    <property type="match status" value="1"/>
</dbReference>
<keyword evidence="2" id="KW-0378">Hydrolase</keyword>
<dbReference type="InterPro" id="IPR020045">
    <property type="entry name" value="DNA_polI_H3TH"/>
</dbReference>
<evidence type="ECO:0000256" key="3">
    <source>
        <dbReference type="ARBA" id="ARBA00022839"/>
    </source>
</evidence>
<keyword evidence="3" id="KW-0269">Exonuclease</keyword>
<feature type="domain" description="5'-3' exonuclease" evidence="7">
    <location>
        <begin position="1"/>
        <end position="262"/>
    </location>
</feature>
<dbReference type="GO" id="GO:0033567">
    <property type="term" value="P:DNA replication, Okazaki fragment processing"/>
    <property type="evidence" value="ECO:0007669"/>
    <property type="project" value="InterPro"/>
</dbReference>
<evidence type="ECO:0000256" key="2">
    <source>
        <dbReference type="ARBA" id="ARBA00022801"/>
    </source>
</evidence>
<dbReference type="SUPFAM" id="SSF47807">
    <property type="entry name" value="5' to 3' exonuclease, C-terminal subdomain"/>
    <property type="match status" value="1"/>
</dbReference>
<dbReference type="KEGG" id="atq:GH723_16555"/>
<dbReference type="GO" id="GO:0017108">
    <property type="term" value="F:5'-flap endonuclease activity"/>
    <property type="evidence" value="ECO:0007669"/>
    <property type="project" value="InterPro"/>
</dbReference>
<sequence length="292" mass="31576">MDVHLVDGTYELFRYFFAVPGHTARDERDVGAARAVVGSMLTLLEDGATHVGIATDHVIESFRNDLWPGYKDGSGVDPVLLAQFPLLEAALTAAGLRVFAMVEHEADDALASAARVAAADDRVERVLIATPDKDLAQCVVEGRVWQFDRRKRELIGPDEVIAKFGVPPESIPDYLALVGDSADGFPGLQGWGAKSAGAVLSRWGHVVDIPEDPTTWEADVRGAAKLAVTLNENRELAALFVRLATLVDDCETIDDVDELRWTGPTEDFASVADYLDQPALAERAARLADARA</sequence>
<organism evidence="8 9">
    <name type="scientific">Actinomarinicola tropica</name>
    <dbReference type="NCBI Taxonomy" id="2789776"/>
    <lineage>
        <taxon>Bacteria</taxon>
        <taxon>Bacillati</taxon>
        <taxon>Actinomycetota</taxon>
        <taxon>Acidimicrobiia</taxon>
        <taxon>Acidimicrobiales</taxon>
        <taxon>Iamiaceae</taxon>
        <taxon>Actinomarinicola</taxon>
    </lineage>
</organism>
<dbReference type="GO" id="GO:0003677">
    <property type="term" value="F:DNA binding"/>
    <property type="evidence" value="ECO:0007669"/>
    <property type="project" value="UniProtKB-KW"/>
</dbReference>
<comment type="function">
    <text evidence="5">5'-3' exonuclease acting preferentially on double-stranded DNA.</text>
</comment>
<evidence type="ECO:0000313" key="8">
    <source>
        <dbReference type="EMBL" id="QGG96582.1"/>
    </source>
</evidence>
<dbReference type="GO" id="GO:0008409">
    <property type="term" value="F:5'-3' exonuclease activity"/>
    <property type="evidence" value="ECO:0007669"/>
    <property type="project" value="InterPro"/>
</dbReference>
<keyword evidence="1" id="KW-0540">Nuclease</keyword>
<evidence type="ECO:0000256" key="1">
    <source>
        <dbReference type="ARBA" id="ARBA00022722"/>
    </source>
</evidence>
<accession>A0A5Q2RNQ4</accession>
<dbReference type="RefSeq" id="WP_153760686.1">
    <property type="nucleotide sequence ID" value="NZ_CP045851.1"/>
</dbReference>
<dbReference type="InterPro" id="IPR036279">
    <property type="entry name" value="5-3_exonuclease_C_sf"/>
</dbReference>
<evidence type="ECO:0000256" key="6">
    <source>
        <dbReference type="ARBA" id="ARBA00050026"/>
    </source>
</evidence>
<evidence type="ECO:0000256" key="5">
    <source>
        <dbReference type="ARBA" id="ARBA00049957"/>
    </source>
</evidence>
<evidence type="ECO:0000313" key="9">
    <source>
        <dbReference type="Proteomes" id="UP000334019"/>
    </source>
</evidence>
<keyword evidence="8" id="KW-0255">Endonuclease</keyword>
<dbReference type="Pfam" id="PF01367">
    <property type="entry name" value="5_3_exonuc"/>
    <property type="match status" value="1"/>
</dbReference>
<dbReference type="Gene3D" id="1.10.150.20">
    <property type="entry name" value="5' to 3' exonuclease, C-terminal subdomain"/>
    <property type="match status" value="1"/>
</dbReference>
<name>A0A5Q2RNQ4_9ACTN</name>
<keyword evidence="4" id="KW-0238">DNA-binding</keyword>
<dbReference type="Pfam" id="PF02739">
    <property type="entry name" value="5_3_exonuc_N"/>
    <property type="match status" value="1"/>
</dbReference>
<keyword evidence="9" id="KW-1185">Reference proteome</keyword>
<reference evidence="8 9" key="1">
    <citation type="submission" date="2019-11" db="EMBL/GenBank/DDBJ databases">
        <authorList>
            <person name="He Y."/>
        </authorList>
    </citation>
    <scope>NUCLEOTIDE SEQUENCE [LARGE SCALE GENOMIC DNA]</scope>
    <source>
        <strain evidence="8 9">SCSIO 58843</strain>
    </source>
</reference>
<dbReference type="InterPro" id="IPR029060">
    <property type="entry name" value="PIN-like_dom_sf"/>
</dbReference>
<dbReference type="InterPro" id="IPR002421">
    <property type="entry name" value="5-3_exonuclease"/>
</dbReference>
<dbReference type="CDD" id="cd09898">
    <property type="entry name" value="H3TH_53EXO"/>
    <property type="match status" value="1"/>
</dbReference>
<proteinExistence type="predicted"/>
<dbReference type="SMART" id="SM00475">
    <property type="entry name" value="53EXOc"/>
    <property type="match status" value="1"/>
</dbReference>
<evidence type="ECO:0000259" key="7">
    <source>
        <dbReference type="SMART" id="SM00475"/>
    </source>
</evidence>
<dbReference type="AlphaFoldDB" id="A0A5Q2RNQ4"/>
<dbReference type="CDD" id="cd09859">
    <property type="entry name" value="PIN_53EXO"/>
    <property type="match status" value="1"/>
</dbReference>
<gene>
    <name evidence="8" type="ORF">GH723_16555</name>
</gene>
<evidence type="ECO:0000256" key="4">
    <source>
        <dbReference type="ARBA" id="ARBA00023125"/>
    </source>
</evidence>
<dbReference type="Proteomes" id="UP000334019">
    <property type="component" value="Chromosome"/>
</dbReference>
<dbReference type="SMART" id="SM00279">
    <property type="entry name" value="HhH2"/>
    <property type="match status" value="1"/>
</dbReference>
<dbReference type="PANTHER" id="PTHR42646:SF2">
    <property type="entry name" value="5'-3' EXONUCLEASE FAMILY PROTEIN"/>
    <property type="match status" value="1"/>
</dbReference>